<dbReference type="Pfam" id="PF25137">
    <property type="entry name" value="ADH_Fe_C"/>
    <property type="match status" value="1"/>
</dbReference>
<feature type="domain" description="Alcohol dehydrogenase iron-type/glycerol dehydrogenase GldA" evidence="3">
    <location>
        <begin position="13"/>
        <end position="187"/>
    </location>
</feature>
<feature type="domain" description="Fe-containing alcohol dehydrogenase-like C-terminal" evidence="4">
    <location>
        <begin position="217"/>
        <end position="388"/>
    </location>
</feature>
<keyword evidence="6" id="KW-1185">Reference proteome</keyword>
<dbReference type="GO" id="GO:0046872">
    <property type="term" value="F:metal ion binding"/>
    <property type="evidence" value="ECO:0007669"/>
    <property type="project" value="InterPro"/>
</dbReference>
<evidence type="ECO:0000313" key="6">
    <source>
        <dbReference type="Proteomes" id="UP000321638"/>
    </source>
</evidence>
<comment type="caution">
    <text evidence="5">The sequence shown here is derived from an EMBL/GenBank/DDBJ whole genome shotgun (WGS) entry which is preliminary data.</text>
</comment>
<dbReference type="Proteomes" id="UP000321638">
    <property type="component" value="Unassembled WGS sequence"/>
</dbReference>
<evidence type="ECO:0000256" key="2">
    <source>
        <dbReference type="ARBA" id="ARBA00023002"/>
    </source>
</evidence>
<comment type="similarity">
    <text evidence="1">Belongs to the iron-containing alcohol dehydrogenase family.</text>
</comment>
<dbReference type="SUPFAM" id="SSF56796">
    <property type="entry name" value="Dehydroquinate synthase-like"/>
    <property type="match status" value="1"/>
</dbReference>
<dbReference type="PANTHER" id="PTHR11496">
    <property type="entry name" value="ALCOHOL DEHYDROGENASE"/>
    <property type="match status" value="1"/>
</dbReference>
<dbReference type="InterPro" id="IPR039697">
    <property type="entry name" value="Alcohol_dehydrogenase_Fe"/>
</dbReference>
<evidence type="ECO:0000313" key="5">
    <source>
        <dbReference type="EMBL" id="TXL69143.1"/>
    </source>
</evidence>
<evidence type="ECO:0000259" key="4">
    <source>
        <dbReference type="Pfam" id="PF25137"/>
    </source>
</evidence>
<dbReference type="GO" id="GO:0004022">
    <property type="term" value="F:alcohol dehydrogenase (NAD+) activity"/>
    <property type="evidence" value="ECO:0007669"/>
    <property type="project" value="TreeGrafter"/>
</dbReference>
<dbReference type="PANTHER" id="PTHR11496:SF102">
    <property type="entry name" value="ALCOHOL DEHYDROGENASE 4"/>
    <property type="match status" value="1"/>
</dbReference>
<dbReference type="Gene3D" id="3.40.50.1970">
    <property type="match status" value="1"/>
</dbReference>
<accession>A0A5C8P6N1</accession>
<protein>
    <submittedName>
        <fullName evidence="5">Iron-containing alcohol dehydrogenase</fullName>
    </submittedName>
</protein>
<dbReference type="AlphaFoldDB" id="A0A5C8P6N1"/>
<dbReference type="OrthoDB" id="3812122at2"/>
<dbReference type="EMBL" id="VDUZ01000103">
    <property type="protein sequence ID" value="TXL69143.1"/>
    <property type="molecule type" value="Genomic_DNA"/>
</dbReference>
<dbReference type="InterPro" id="IPR056798">
    <property type="entry name" value="ADH_Fe_C"/>
</dbReference>
<name>A0A5C8P6N1_9HYPH</name>
<dbReference type="Pfam" id="PF00465">
    <property type="entry name" value="Fe-ADH"/>
    <property type="match status" value="1"/>
</dbReference>
<sequence>MRESGFKASGFPWRLYCGRQALEQNLKEAVTRAGARRAFVICSPSITRRTQSVDRIAATLGDLYAGVFDGTENDATYASVFAAKEAAVAAGADLLIAVGGGGVIMAARGAAIFMAEPDDPFRIMTQYPEGKPAYSPRLMAAKPPIINVPITPTSAMNRAGTALKNPDLDHRMEYFDPKTRPHSIFLDEEALLATPAELFRSTATTVLAGVISAKGQLDTNPLVEGDDDQAFRLAYRAYPRLLDEPDNASLRLDLCIAAFLQNRAEDDAMRRLLRPGPFSGSYAVSTAIHIRYPRIGQGESTSVIHDTRIRLAEAVDLRAARRVAEALEVWRDGMDGREAALAVADRLEALYTRLGMPTRLRQLDIPREDFPKIAADTVKNFNANSGVRSQEAQIAEALRLLEAAY</sequence>
<reference evidence="5 6" key="1">
    <citation type="submission" date="2019-06" db="EMBL/GenBank/DDBJ databases">
        <title>New taxonomy in bacterial strain CC-CFT640, isolated from vineyard.</title>
        <authorList>
            <person name="Lin S.-Y."/>
            <person name="Tsai C.-F."/>
            <person name="Young C.-C."/>
        </authorList>
    </citation>
    <scope>NUCLEOTIDE SEQUENCE [LARGE SCALE GENOMIC DNA]</scope>
    <source>
        <strain evidence="5 6">CC-CFT640</strain>
    </source>
</reference>
<organism evidence="5 6">
    <name type="scientific">Vineibacter terrae</name>
    <dbReference type="NCBI Taxonomy" id="2586908"/>
    <lineage>
        <taxon>Bacteria</taxon>
        <taxon>Pseudomonadati</taxon>
        <taxon>Pseudomonadota</taxon>
        <taxon>Alphaproteobacteria</taxon>
        <taxon>Hyphomicrobiales</taxon>
        <taxon>Vineibacter</taxon>
    </lineage>
</organism>
<gene>
    <name evidence="5" type="ORF">FHP25_40245</name>
</gene>
<dbReference type="InterPro" id="IPR001670">
    <property type="entry name" value="ADH_Fe/GldA"/>
</dbReference>
<dbReference type="RefSeq" id="WP_147852662.1">
    <property type="nucleotide sequence ID" value="NZ_VDUZ01000103.1"/>
</dbReference>
<proteinExistence type="inferred from homology"/>
<evidence type="ECO:0000259" key="3">
    <source>
        <dbReference type="Pfam" id="PF00465"/>
    </source>
</evidence>
<dbReference type="Gene3D" id="1.20.1090.10">
    <property type="entry name" value="Dehydroquinate synthase-like - alpha domain"/>
    <property type="match status" value="1"/>
</dbReference>
<keyword evidence="2" id="KW-0560">Oxidoreductase</keyword>
<evidence type="ECO:0000256" key="1">
    <source>
        <dbReference type="ARBA" id="ARBA00007358"/>
    </source>
</evidence>